<feature type="domain" description="DUF402" evidence="2">
    <location>
        <begin position="20"/>
        <end position="152"/>
    </location>
</feature>
<name>A0ABT9CJ51_9BACL</name>
<evidence type="ECO:0000259" key="2">
    <source>
        <dbReference type="Pfam" id="PF04167"/>
    </source>
</evidence>
<organism evidence="3 4">
    <name type="scientific">Paenibacillus lacisoli</name>
    <dbReference type="NCBI Taxonomy" id="3064525"/>
    <lineage>
        <taxon>Bacteria</taxon>
        <taxon>Bacillati</taxon>
        <taxon>Bacillota</taxon>
        <taxon>Bacilli</taxon>
        <taxon>Bacillales</taxon>
        <taxon>Paenibacillaceae</taxon>
        <taxon>Paenibacillus</taxon>
    </lineage>
</organism>
<dbReference type="Gene3D" id="2.40.380.10">
    <property type="entry name" value="FomD-like"/>
    <property type="match status" value="1"/>
</dbReference>
<dbReference type="PANTHER" id="PTHR39159">
    <property type="match status" value="1"/>
</dbReference>
<evidence type="ECO:0000313" key="3">
    <source>
        <dbReference type="EMBL" id="MDO7908649.1"/>
    </source>
</evidence>
<dbReference type="PANTHER" id="PTHR39159:SF1">
    <property type="entry name" value="UPF0374 PROTEIN YGAC"/>
    <property type="match status" value="1"/>
</dbReference>
<dbReference type="InterPro" id="IPR050212">
    <property type="entry name" value="Ntdp-like"/>
</dbReference>
<sequence length="173" mass="20085">MKPLIHISALKYPNHAHYDWQGTLLEQTEDFIIVWCEAGRPLAHHTKQKVFTIEHASLEFFFLKEWFTAAIEFKQGQNTSYYCNIAMPSVLDGDRLSFVDLDLDLLRSPQGEWMVVDEDEFVENSVKYDYPEALKEQAVQALQRLQARAEKKTFPFDEAALKWASPFLPCSHS</sequence>
<keyword evidence="1" id="KW-0378">Hydrolase</keyword>
<dbReference type="Pfam" id="PF04167">
    <property type="entry name" value="DUF402"/>
    <property type="match status" value="1"/>
</dbReference>
<evidence type="ECO:0000313" key="4">
    <source>
        <dbReference type="Proteomes" id="UP001240171"/>
    </source>
</evidence>
<gene>
    <name evidence="3" type="ORF">Q5741_19865</name>
</gene>
<reference evidence="3 4" key="1">
    <citation type="submission" date="2023-07" db="EMBL/GenBank/DDBJ databases">
        <title>Paenibacillus sp. JX-17 nov. isolated from soil.</title>
        <authorList>
            <person name="Wan Y."/>
            <person name="Liu B."/>
        </authorList>
    </citation>
    <scope>NUCLEOTIDE SEQUENCE [LARGE SCALE GENOMIC DNA]</scope>
    <source>
        <strain evidence="3 4">JX-17</strain>
    </source>
</reference>
<dbReference type="RefSeq" id="WP_305025867.1">
    <property type="nucleotide sequence ID" value="NZ_JAUQTB010000019.1"/>
</dbReference>
<dbReference type="Proteomes" id="UP001240171">
    <property type="component" value="Unassembled WGS sequence"/>
</dbReference>
<proteinExistence type="predicted"/>
<evidence type="ECO:0000256" key="1">
    <source>
        <dbReference type="ARBA" id="ARBA00022801"/>
    </source>
</evidence>
<dbReference type="InterPro" id="IPR007295">
    <property type="entry name" value="DUF402"/>
</dbReference>
<accession>A0ABT9CJ51</accession>
<comment type="caution">
    <text evidence="3">The sequence shown here is derived from an EMBL/GenBank/DDBJ whole genome shotgun (WGS) entry which is preliminary data.</text>
</comment>
<dbReference type="EMBL" id="JAUQTB010000019">
    <property type="protein sequence ID" value="MDO7908649.1"/>
    <property type="molecule type" value="Genomic_DNA"/>
</dbReference>
<protein>
    <submittedName>
        <fullName evidence="3">DUF402 domain-containing protein</fullName>
    </submittedName>
</protein>
<dbReference type="InterPro" id="IPR035930">
    <property type="entry name" value="FomD-like_sf"/>
</dbReference>
<keyword evidence="4" id="KW-1185">Reference proteome</keyword>
<dbReference type="SUPFAM" id="SSF159234">
    <property type="entry name" value="FomD-like"/>
    <property type="match status" value="1"/>
</dbReference>